<evidence type="ECO:0000313" key="1">
    <source>
        <dbReference type="EMBL" id="KAJ9650774.1"/>
    </source>
</evidence>
<dbReference type="EMBL" id="JAPDRQ010000310">
    <property type="protein sequence ID" value="KAJ9650774.1"/>
    <property type="molecule type" value="Genomic_DNA"/>
</dbReference>
<protein>
    <submittedName>
        <fullName evidence="1">Uncharacterized protein</fullName>
    </submittedName>
</protein>
<reference evidence="1" key="1">
    <citation type="submission" date="2022-10" db="EMBL/GenBank/DDBJ databases">
        <title>Culturing micro-colonial fungi from biological soil crusts in the Mojave desert and describing Neophaeococcomyces mojavensis, and introducing the new genera and species Taxawa tesnikishii.</title>
        <authorList>
            <person name="Kurbessoian T."/>
            <person name="Stajich J.E."/>
        </authorList>
    </citation>
    <scope>NUCLEOTIDE SEQUENCE</scope>
    <source>
        <strain evidence="1">JES_112</strain>
    </source>
</reference>
<organism evidence="1 2">
    <name type="scientific">Neophaeococcomyces mojaviensis</name>
    <dbReference type="NCBI Taxonomy" id="3383035"/>
    <lineage>
        <taxon>Eukaryota</taxon>
        <taxon>Fungi</taxon>
        <taxon>Dikarya</taxon>
        <taxon>Ascomycota</taxon>
        <taxon>Pezizomycotina</taxon>
        <taxon>Eurotiomycetes</taxon>
        <taxon>Chaetothyriomycetidae</taxon>
        <taxon>Chaetothyriales</taxon>
        <taxon>Chaetothyriales incertae sedis</taxon>
        <taxon>Neophaeococcomyces</taxon>
    </lineage>
</organism>
<sequence>MDQTAIFTYLDWQEFYHYEKPFQVFSAISNDSSSTSNLRFKDGLPEIVHDVRGQEYEFNLNINGFAFSRHAFQAAWFTNASNIVNLYLPQMEQLLRQNIQDIDRVYFFDWRIRRNIEITKSIIDANDKMQHLLPARHVHIDQTPSAALGRTLLHLPEDADQLLRGRVRIVNLWRPLCEVVEDRPLAMCDVQTVSPRDLVEADHVRKHYNGSNYYLKQNSNYKWYYLSRQTRKEVTLIQMFDSAKLGVSGELLGSYAPDRKLIIT</sequence>
<comment type="caution">
    <text evidence="1">The sequence shown here is derived from an EMBL/GenBank/DDBJ whole genome shotgun (WGS) entry which is preliminary data.</text>
</comment>
<accession>A0ACC2ZT26</accession>
<evidence type="ECO:0000313" key="2">
    <source>
        <dbReference type="Proteomes" id="UP001172386"/>
    </source>
</evidence>
<gene>
    <name evidence="1" type="ORF">H2198_009929</name>
</gene>
<proteinExistence type="predicted"/>
<name>A0ACC2ZT26_9EURO</name>
<dbReference type="Proteomes" id="UP001172386">
    <property type="component" value="Unassembled WGS sequence"/>
</dbReference>
<keyword evidence="2" id="KW-1185">Reference proteome</keyword>